<keyword evidence="2" id="KW-1185">Reference proteome</keyword>
<organism evidence="1 2">
    <name type="scientific">Pseudomonas phage vB_PaeM_PS24</name>
    <dbReference type="NCBI Taxonomy" id="1542092"/>
    <lineage>
        <taxon>Viruses</taxon>
        <taxon>Duplodnaviria</taxon>
        <taxon>Heunggongvirae</taxon>
        <taxon>Uroviricota</taxon>
        <taxon>Caudoviricetes</taxon>
        <taxon>Vandenendeviridae</taxon>
        <taxon>Nankokuvirus</taxon>
        <taxon>Nankokuvirus PS24</taxon>
    </lineage>
</organism>
<accession>A0A0K0L9K0</accession>
<reference evidence="2" key="1">
    <citation type="submission" date="2014-08" db="EMBL/GenBank/DDBJ databases">
        <authorList>
            <person name="Gozdek A."/>
            <person name="Dabrowski K."/>
            <person name="Lobocka M."/>
        </authorList>
    </citation>
    <scope>NUCLEOTIDE SEQUENCE [LARGE SCALE GENOMIC DNA]</scope>
</reference>
<evidence type="ECO:0000313" key="1">
    <source>
        <dbReference type="EMBL" id="AIW01825.1"/>
    </source>
</evidence>
<sequence>MNKTIRAQLNNHYDRQGLTGNHRRLAMKADLRLVRERTDHDMAEWLQTGEGMFVGLKSAFVWSNTREGYDFWLDKNGQNC</sequence>
<proteinExistence type="predicted"/>
<dbReference type="KEGG" id="vg:26632699"/>
<evidence type="ECO:0000313" key="2">
    <source>
        <dbReference type="Proteomes" id="UP000203203"/>
    </source>
</evidence>
<dbReference type="EMBL" id="KM434186">
    <property type="protein sequence ID" value="AIW01825.1"/>
    <property type="molecule type" value="Genomic_DNA"/>
</dbReference>
<dbReference type="RefSeq" id="YP_009206085.1">
    <property type="nucleotide sequence ID" value="NC_028882.1"/>
</dbReference>
<gene>
    <name evidence="1" type="ORF">vB_PaeM_PS2400123</name>
</gene>
<dbReference type="GeneID" id="26632699"/>
<name>A0A0K0L9K0_9CAUD</name>
<dbReference type="Proteomes" id="UP000203203">
    <property type="component" value="Segment"/>
</dbReference>
<protein>
    <submittedName>
        <fullName evidence="1">Uncharacterized protein</fullName>
    </submittedName>
</protein>